<evidence type="ECO:0000256" key="3">
    <source>
        <dbReference type="ARBA" id="ARBA00022598"/>
    </source>
</evidence>
<organism evidence="5 6">
    <name type="scientific">Neocallimastix californiae</name>
    <dbReference type="NCBI Taxonomy" id="1754190"/>
    <lineage>
        <taxon>Eukaryota</taxon>
        <taxon>Fungi</taxon>
        <taxon>Fungi incertae sedis</taxon>
        <taxon>Chytridiomycota</taxon>
        <taxon>Chytridiomycota incertae sedis</taxon>
        <taxon>Neocallimastigomycetes</taxon>
        <taxon>Neocallimastigales</taxon>
        <taxon>Neocallimastigaceae</taxon>
        <taxon>Neocallimastix</taxon>
    </lineage>
</organism>
<dbReference type="Gene3D" id="3.30.559.30">
    <property type="entry name" value="Nonribosomal peptide synthetase, condensation domain"/>
    <property type="match status" value="3"/>
</dbReference>
<evidence type="ECO:0000313" key="5">
    <source>
        <dbReference type="EMBL" id="ORY29851.1"/>
    </source>
</evidence>
<feature type="domain" description="Carrier" evidence="4">
    <location>
        <begin position="669"/>
        <end position="746"/>
    </location>
</feature>
<dbReference type="InterPro" id="IPR010071">
    <property type="entry name" value="AA_adenyl_dom"/>
</dbReference>
<dbReference type="GO" id="GO:0005737">
    <property type="term" value="C:cytoplasm"/>
    <property type="evidence" value="ECO:0007669"/>
    <property type="project" value="TreeGrafter"/>
</dbReference>
<dbReference type="PROSITE" id="PS50075">
    <property type="entry name" value="CARRIER"/>
    <property type="match status" value="2"/>
</dbReference>
<dbReference type="CDD" id="cd05930">
    <property type="entry name" value="A_NRPS"/>
    <property type="match status" value="2"/>
</dbReference>
<dbReference type="PROSITE" id="PS00455">
    <property type="entry name" value="AMP_BINDING"/>
    <property type="match status" value="2"/>
</dbReference>
<evidence type="ECO:0000256" key="1">
    <source>
        <dbReference type="ARBA" id="ARBA00022450"/>
    </source>
</evidence>
<proteinExistence type="predicted"/>
<reference evidence="5 6" key="1">
    <citation type="submission" date="2016-08" db="EMBL/GenBank/DDBJ databases">
        <title>A Parts List for Fungal Cellulosomes Revealed by Comparative Genomics.</title>
        <authorList>
            <consortium name="DOE Joint Genome Institute"/>
            <person name="Haitjema C.H."/>
            <person name="Gilmore S.P."/>
            <person name="Henske J.K."/>
            <person name="Solomon K.V."/>
            <person name="De Groot R."/>
            <person name="Kuo A."/>
            <person name="Mondo S.J."/>
            <person name="Salamov A.A."/>
            <person name="Labutti K."/>
            <person name="Zhao Z."/>
            <person name="Chiniquy J."/>
            <person name="Barry K."/>
            <person name="Brewer H.M."/>
            <person name="Purvine S.O."/>
            <person name="Wright A.T."/>
            <person name="Boxma B."/>
            <person name="Van Alen T."/>
            <person name="Hackstein J.H."/>
            <person name="Baker S.E."/>
            <person name="Grigoriev I.V."/>
            <person name="O'Malley M.A."/>
        </authorList>
    </citation>
    <scope>NUCLEOTIDE SEQUENCE [LARGE SCALE GENOMIC DNA]</scope>
    <source>
        <strain evidence="5 6">G1</strain>
    </source>
</reference>
<dbReference type="STRING" id="1754190.A0A1Y2B4U0"/>
<dbReference type="InterPro" id="IPR001242">
    <property type="entry name" value="Condensation_dom"/>
</dbReference>
<accession>A0A1Y2B4U0</accession>
<dbReference type="PANTHER" id="PTHR45527:SF1">
    <property type="entry name" value="FATTY ACID SYNTHASE"/>
    <property type="match status" value="1"/>
</dbReference>
<dbReference type="InterPro" id="IPR023213">
    <property type="entry name" value="CAT-like_dom_sf"/>
</dbReference>
<dbReference type="Gene3D" id="3.40.50.980">
    <property type="match status" value="4"/>
</dbReference>
<dbReference type="Pfam" id="PF13193">
    <property type="entry name" value="AMP-binding_C"/>
    <property type="match status" value="1"/>
</dbReference>
<gene>
    <name evidence="5" type="ORF">LY90DRAFT_512778</name>
</gene>
<protein>
    <submittedName>
        <fullName evidence="5">Acetyl-CoA synthetase-like protein</fullName>
    </submittedName>
</protein>
<dbReference type="Gene3D" id="3.30.559.10">
    <property type="entry name" value="Chloramphenicol acetyltransferase-like domain"/>
    <property type="match status" value="2"/>
</dbReference>
<dbReference type="PROSITE" id="PS00012">
    <property type="entry name" value="PHOSPHOPANTETHEINE"/>
    <property type="match status" value="2"/>
</dbReference>
<evidence type="ECO:0000259" key="4">
    <source>
        <dbReference type="PROSITE" id="PS50075"/>
    </source>
</evidence>
<name>A0A1Y2B4U0_9FUNG</name>
<dbReference type="Proteomes" id="UP000193920">
    <property type="component" value="Unassembled WGS sequence"/>
</dbReference>
<dbReference type="SUPFAM" id="SSF47336">
    <property type="entry name" value="ACP-like"/>
    <property type="match status" value="2"/>
</dbReference>
<dbReference type="Pfam" id="PF00668">
    <property type="entry name" value="Condensation"/>
    <property type="match status" value="2"/>
</dbReference>
<dbReference type="NCBIfam" id="TIGR01733">
    <property type="entry name" value="AA-adenyl-dom"/>
    <property type="match status" value="2"/>
</dbReference>
<dbReference type="FunFam" id="3.30.300.30:FF:000015">
    <property type="entry name" value="Nonribosomal peptide synthase SidD"/>
    <property type="match status" value="1"/>
</dbReference>
<dbReference type="Pfam" id="PF00550">
    <property type="entry name" value="PP-binding"/>
    <property type="match status" value="2"/>
</dbReference>
<comment type="caution">
    <text evidence="5">The sequence shown here is derived from an EMBL/GenBank/DDBJ whole genome shotgun (WGS) entry which is preliminary data.</text>
</comment>
<evidence type="ECO:0000256" key="2">
    <source>
        <dbReference type="ARBA" id="ARBA00022553"/>
    </source>
</evidence>
<dbReference type="GO" id="GO:0016874">
    <property type="term" value="F:ligase activity"/>
    <property type="evidence" value="ECO:0007669"/>
    <property type="project" value="UniProtKB-KW"/>
</dbReference>
<dbReference type="GO" id="GO:0031177">
    <property type="term" value="F:phosphopantetheine binding"/>
    <property type="evidence" value="ECO:0007669"/>
    <property type="project" value="TreeGrafter"/>
</dbReference>
<feature type="domain" description="Carrier" evidence="4">
    <location>
        <begin position="1767"/>
        <end position="1844"/>
    </location>
</feature>
<dbReference type="EMBL" id="MCOG01000177">
    <property type="protein sequence ID" value="ORY29851.1"/>
    <property type="molecule type" value="Genomic_DNA"/>
</dbReference>
<dbReference type="GO" id="GO:0043041">
    <property type="term" value="P:amino acid activation for nonribosomal peptide biosynthetic process"/>
    <property type="evidence" value="ECO:0007669"/>
    <property type="project" value="TreeGrafter"/>
</dbReference>
<dbReference type="Gene3D" id="3.30.300.30">
    <property type="match status" value="2"/>
</dbReference>
<dbReference type="OrthoDB" id="4920779at2759"/>
<evidence type="ECO:0000313" key="6">
    <source>
        <dbReference type="Proteomes" id="UP000193920"/>
    </source>
</evidence>
<dbReference type="FunFam" id="3.40.50.980:FF:000001">
    <property type="entry name" value="Non-ribosomal peptide synthetase"/>
    <property type="match status" value="1"/>
</dbReference>
<dbReference type="SUPFAM" id="SSF56801">
    <property type="entry name" value="Acetyl-CoA synthetase-like"/>
    <property type="match status" value="2"/>
</dbReference>
<dbReference type="InterPro" id="IPR025110">
    <property type="entry name" value="AMP-bd_C"/>
</dbReference>
<keyword evidence="6" id="KW-1185">Reference proteome</keyword>
<dbReference type="InterPro" id="IPR036736">
    <property type="entry name" value="ACP-like_sf"/>
</dbReference>
<dbReference type="Pfam" id="PF00501">
    <property type="entry name" value="AMP-binding"/>
    <property type="match status" value="2"/>
</dbReference>
<dbReference type="SUPFAM" id="SSF52777">
    <property type="entry name" value="CoA-dependent acyltransferases"/>
    <property type="match status" value="4"/>
</dbReference>
<keyword evidence="2" id="KW-0597">Phosphoprotein</keyword>
<dbReference type="Gene3D" id="2.30.38.10">
    <property type="entry name" value="Luciferase, Domain 3"/>
    <property type="match status" value="2"/>
</dbReference>
<keyword evidence="3" id="KW-0436">Ligase</keyword>
<dbReference type="InterPro" id="IPR000873">
    <property type="entry name" value="AMP-dep_synth/lig_dom"/>
</dbReference>
<dbReference type="GO" id="GO:0044550">
    <property type="term" value="P:secondary metabolite biosynthetic process"/>
    <property type="evidence" value="ECO:0007669"/>
    <property type="project" value="TreeGrafter"/>
</dbReference>
<dbReference type="InterPro" id="IPR020845">
    <property type="entry name" value="AMP-binding_CS"/>
</dbReference>
<dbReference type="PANTHER" id="PTHR45527">
    <property type="entry name" value="NONRIBOSOMAL PEPTIDE SYNTHETASE"/>
    <property type="match status" value="1"/>
</dbReference>
<sequence length="2262" mass="264141">MKNIKIPNSNNSFIYQPYSIVNGTVSIGEQMIETMDIQKLLQENSDILFSNKSNKNNEINNSMEIFNNDKLKFDITFNVIENKNNYSISIEYNKMKYDNEIIENISNSIIEIINHIEQYNEKSSEIPYIEPALCKEIIYGFNSNQHNITSNKLYHEQIHENAIANPEKCAIVFNDEKISYGKLDEMSNALGWYLRKQGVGRNDIIPVISERSYMYVVTILGISKAGGAFLPIDPEFPEDRISYMIEEVKPKIILKYLDYLTDDNIKFLNEKFNVVDLKLMNYENEIEYIESINDVRDICYVLFTSGTTGKPKGTIIRHDNMLSYCNISLSKNNNHYYRDKFNTSLSISNFTFDISLVEIIYPLYINKECIICNSENINNPEYISKLINNYKIEYMVLTPSRFENYALNEKFLKSLVNFKIIIFGGEILNFQKIKKLIPYDSISFYNEYGPTETTVNCTILPIDHRKLINYSIGSPVCNGEIYILDEYMKPVPVGVEGEIYIGGKGVGSGYLNKEKLNKEHFFPNPFRGDPNDIYNKLYRTGDIGKWTNNGEVICLGRIDFQVKINGHRIELGEIEEVMKSIKEIDTCIVIDKVRNQNDKYLVGYYIVNKEMNINKSKIRNYLKTKLPHYMIPNYFIEIPEIPTTINGKLNRRALPEPTENDLIINDYVEAETETEKKLVTLYSKVLNIEENKISKTSDFYELGGDSLIAIRLIAEIQIEFQISIRMKDILNNESIELLSKHIDKMKNNEQIIEIIPNYGQNKYPITSQQMGVYLDTIKNENSIIYNIPNIYKLNETIDKERLKESIMKLISKHRVLKSIFKDEKVNEEESKIFGIIDEEFENKFKFEEYSVKNAINFVRPFNLEEGPLIRVGFIEDQYLLIDIHHIVFDGFSGTIFIEEMNEIYNNNSMDNEDINEESNISFIDYAIYMNERIEKGKYENQIRFYKELLKNKDVSLLKLPDTRFKNDKYINCDNKEDGNKQYIESSFIEKSISENQSKLIKEYVKRNNLTVTSFFLTIYGYIMSKYSGERNIYTSIMNANRNHQNTIGMIGMIVSTQPLLLKYDDNSSMDQYMKNVKELLMKIYENEDISFTEIMKNIKIPNSNNSFIYQPYSLMNGTESNGKQMIEIMDIQKLLQENSDILFNNESNKNNEINNSMEIFNNDKLKFDISFNVIENKNNYGISIEFNKEKYDFEVIENIMNSFNEIINHIEQYKENSSEIPYIESSIYREIVYEFNSNQHEINNKKLYHEQIHENAMANSEKCAIVFNDETITYRKLDEMSNALGWYLRKQGVERNDIIPVISERSYMYVVAILGISKAGGAFLPIDPEFPEDRVSYMIEEVKPKIILKYLDYLNDDNIKLLYDNYHIINLKTINYENGTKYIENINEIQDLCYVLFTSGTTGKPKGTVIRHDNIVNYNTVAYTECGMDYKRDTYNNALAFDKLTFDQSIAEIIYSLYNNKRIIFANDLEYNNPKLLSELIKKSKIDFIYSTPSKIINYISDSSFKQILKQIKIIIFGGEGISKDMIQKIRSITDSMIFNEYGPTECTITSSIKNITKESNNYFPELVTIGKPLCNYEMYILDEYMKPVPVGVEGEIYIGGKGVGNGYLNKEELTNERFLPNPFRGDPKDKFNKIYKTGDIGKWAKDGEIICLGRMDFQVKIHGQRIELGEIEGVMKEIEEIESCVVIDKLIGNDKKFLVGYYIIRNGKNIGSNEIRNYMKRKLPLYMVPNYFIEILEFPITSNGKLDRKALPEPTESDLILNEYVEAETKTEKKLVTLYSKVLHIKENKISKTSDFYELGGDSLIAIRLITEIQKEFQITIGMKSILKNETVELLGKYIDDIKNRDGELNEIIEIIPSYSQNKYPITSQQMGVYLDSVKNANSIIYNIPNIYKLNEAFDITRLKESIMKLISKHRVLKSIFKDEMINEEESKIFGIIDKEFENKFEFEEYSIENAINFVRPFNLEEGPLIRVGFIEDQYLLIDIHHIIFDGFSGTIFIDEMNEIYNNNSMDNEDINEESNISFIDYAIYMNDKIKEGKYKPQIEFYKVLFANEEIQELSLPDNRIRENKQNNEYVKEDYVESSFIEKEISEDQSKLIKEYVKRNNLTVTSFFLTIYGYIMSKYSGKHNVYTSLINANRNHQNTIGMIGMFVSTQPLLLKYDDNSSMDQYMKNIKELLMKIYENEDISITEIMKNIKIPNSNNSFIYQPYSLMNGTEFRGKQKIETTTIHNLLQENSEFFYNNESTNNEEMKKVWKYLTMKS</sequence>
<dbReference type="InterPro" id="IPR009081">
    <property type="entry name" value="PP-bd_ACP"/>
</dbReference>
<dbReference type="InterPro" id="IPR045851">
    <property type="entry name" value="AMP-bd_C_sf"/>
</dbReference>
<dbReference type="InterPro" id="IPR006162">
    <property type="entry name" value="Ppantetheine_attach_site"/>
</dbReference>
<dbReference type="NCBIfam" id="NF003417">
    <property type="entry name" value="PRK04813.1"/>
    <property type="match status" value="2"/>
</dbReference>
<keyword evidence="1" id="KW-0596">Phosphopantetheine</keyword>
<dbReference type="Gene3D" id="1.10.1200.10">
    <property type="entry name" value="ACP-like"/>
    <property type="match status" value="2"/>
</dbReference>